<evidence type="ECO:0000313" key="3">
    <source>
        <dbReference type="Proteomes" id="UP000034006"/>
    </source>
</evidence>
<sequence>MAYQVIPTAYAANEIVNKALSPKIPQDPGGGLAFYIATLWQTVITVGGVAFIIYLVWGGIEYLTSGGDKAKIDDAQKKITSSVIGVGILVASYAITYFIQAVFKINILKPVFPSAL</sequence>
<dbReference type="Proteomes" id="UP000034006">
    <property type="component" value="Unassembled WGS sequence"/>
</dbReference>
<keyword evidence="1" id="KW-1133">Transmembrane helix</keyword>
<dbReference type="Pfam" id="PF18895">
    <property type="entry name" value="T4SS_pilin"/>
    <property type="match status" value="1"/>
</dbReference>
<proteinExistence type="predicted"/>
<protein>
    <submittedName>
        <fullName evidence="2">Uncharacterized protein</fullName>
    </submittedName>
</protein>
<keyword evidence="1" id="KW-0812">Transmembrane</keyword>
<comment type="caution">
    <text evidence="2">The sequence shown here is derived from an EMBL/GenBank/DDBJ whole genome shotgun (WGS) entry which is preliminary data.</text>
</comment>
<feature type="transmembrane region" description="Helical" evidence="1">
    <location>
        <begin position="32"/>
        <end position="58"/>
    </location>
</feature>
<accession>A0A0G1HWK1</accession>
<dbReference type="AlphaFoldDB" id="A0A0G1HWK1"/>
<gene>
    <name evidence="2" type="ORF">UW44_C0013G0025</name>
</gene>
<evidence type="ECO:0000313" key="2">
    <source>
        <dbReference type="EMBL" id="KKT51305.1"/>
    </source>
</evidence>
<evidence type="ECO:0000256" key="1">
    <source>
        <dbReference type="SAM" id="Phobius"/>
    </source>
</evidence>
<keyword evidence="1" id="KW-0472">Membrane</keyword>
<feature type="transmembrane region" description="Helical" evidence="1">
    <location>
        <begin position="79"/>
        <end position="103"/>
    </location>
</feature>
<reference evidence="2 3" key="1">
    <citation type="journal article" date="2015" name="Nature">
        <title>rRNA introns, odd ribosomes, and small enigmatic genomes across a large radiation of phyla.</title>
        <authorList>
            <person name="Brown C.T."/>
            <person name="Hug L.A."/>
            <person name="Thomas B.C."/>
            <person name="Sharon I."/>
            <person name="Castelle C.J."/>
            <person name="Singh A."/>
            <person name="Wilkins M.J."/>
            <person name="Williams K.H."/>
            <person name="Banfield J.F."/>
        </authorList>
    </citation>
    <scope>NUCLEOTIDE SEQUENCE [LARGE SCALE GENOMIC DNA]</scope>
</reference>
<organism evidence="2 3">
    <name type="scientific">Candidatus Collierbacteria bacterium GW2011_GWB2_44_22</name>
    <dbReference type="NCBI Taxonomy" id="1618387"/>
    <lineage>
        <taxon>Bacteria</taxon>
        <taxon>Candidatus Collieribacteriota</taxon>
    </lineage>
</organism>
<name>A0A0G1HWK1_9BACT</name>
<dbReference type="EMBL" id="LCIH01000013">
    <property type="protein sequence ID" value="KKT51305.1"/>
    <property type="molecule type" value="Genomic_DNA"/>
</dbReference>
<dbReference type="InterPro" id="IPR043993">
    <property type="entry name" value="T4SS_pilin"/>
</dbReference>
<dbReference type="STRING" id="1618387.UW44_C0013G0025"/>